<gene>
    <name evidence="3" type="ORF">FHS44_006057</name>
</gene>
<keyword evidence="4" id="KW-1185">Reference proteome</keyword>
<dbReference type="RefSeq" id="WP_184720648.1">
    <property type="nucleotide sequence ID" value="NZ_JACHJP010000008.1"/>
</dbReference>
<evidence type="ECO:0000256" key="1">
    <source>
        <dbReference type="SAM" id="MobiDB-lite"/>
    </source>
</evidence>
<evidence type="ECO:0000313" key="4">
    <source>
        <dbReference type="Proteomes" id="UP000552644"/>
    </source>
</evidence>
<dbReference type="NCBIfam" id="TIGR02547">
    <property type="entry name" value="casA_cse1"/>
    <property type="match status" value="1"/>
</dbReference>
<organism evidence="3 4">
    <name type="scientific">Streptosporangium saharense</name>
    <dbReference type="NCBI Taxonomy" id="1706840"/>
    <lineage>
        <taxon>Bacteria</taxon>
        <taxon>Bacillati</taxon>
        <taxon>Actinomycetota</taxon>
        <taxon>Actinomycetes</taxon>
        <taxon>Streptosporangiales</taxon>
        <taxon>Streptosporangiaceae</taxon>
        <taxon>Streptosporangium</taxon>
    </lineage>
</organism>
<proteinExistence type="predicted"/>
<dbReference type="InterPro" id="IPR041372">
    <property type="entry name" value="Cas3_C"/>
</dbReference>
<feature type="compositionally biased region" description="Basic and acidic residues" evidence="1">
    <location>
        <begin position="345"/>
        <end position="357"/>
    </location>
</feature>
<evidence type="ECO:0000259" key="2">
    <source>
        <dbReference type="Pfam" id="PF18395"/>
    </source>
</evidence>
<dbReference type="CDD" id="cd09729">
    <property type="entry name" value="Cse1_I-E"/>
    <property type="match status" value="1"/>
</dbReference>
<feature type="region of interest" description="Disordered" evidence="1">
    <location>
        <begin position="345"/>
        <end position="372"/>
    </location>
</feature>
<sequence length="667" mass="74124">MDSLLTVEVVLFRAARDGRFVPVGADVPIDLTDPAPPAGDHLRALEKATVSLAVGSGLPAEVIRAVAATPVPRLFQESSWLYGHRAVVLTDNRCVVGGHVLHYNDLFGLYVTEAEPESPVVVTVKDADTEISVVATASFDLLTQPWIPVVKHGGETGLLSLRDVVLNAHTIRQITAETPTMTAALHRLLLAFFHRVYGPQSEAAWQELWAAERLPAEALDRYLHRHRHRFDLFHPKVPFMQCAKLASLTPATAAKLVPYRAVGNNVTLFDHTTAADRVTLSPQEAARWLVTVQAFDPGGMKTPYEKDKSSERAPCNDFGVVVVEGENLKETLLLNARVYLPDHEKPMMTAPDDRPVWEEETGPSPRPDKRTARGWTDLLTWPSRRVLLSTTGSGEETLVDGVVITPGTRLDASLIDEEGMAAFRRPRDAKGKFKKSSPIFPVRLHPLRGVWRHSVELLLVELWEEGKNRQRPAALDHIAELAERRFLPLNAVYTLRVFGQRLDSKASVIEAWMEERVPAPVPLLRARDENLGSIIGHAIALADDAGSALRSFQAEYRKEFRDTTTPDIDHQYWPRLSRPFGTFLVSLGDAQVDNHSELPAIREWARWVKHLATSVAKRWVAGSPAQGRAMAALGKHHGVFHSRLATSEHTFYARIVAYTMGKEETNA</sequence>
<reference evidence="3 4" key="1">
    <citation type="submission" date="2020-08" db="EMBL/GenBank/DDBJ databases">
        <title>Genomic Encyclopedia of Type Strains, Phase III (KMG-III): the genomes of soil and plant-associated and newly described type strains.</title>
        <authorList>
            <person name="Whitman W."/>
        </authorList>
    </citation>
    <scope>NUCLEOTIDE SEQUENCE [LARGE SCALE GENOMIC DNA]</scope>
    <source>
        <strain evidence="3 4">CECT 8840</strain>
    </source>
</reference>
<protein>
    <submittedName>
        <fullName evidence="3">CRISPR system Cascade subunit CasA</fullName>
    </submittedName>
</protein>
<dbReference type="EMBL" id="JACHJP010000008">
    <property type="protein sequence ID" value="MBB4918921.1"/>
    <property type="molecule type" value="Genomic_DNA"/>
</dbReference>
<feature type="domain" description="Cas3 C-terminal" evidence="2">
    <location>
        <begin position="5"/>
        <end position="109"/>
    </location>
</feature>
<name>A0A7W7QSH2_9ACTN</name>
<accession>A0A7W7QSH2</accession>
<dbReference type="Pfam" id="PF18395">
    <property type="entry name" value="Cas3_C"/>
    <property type="match status" value="1"/>
</dbReference>
<dbReference type="AlphaFoldDB" id="A0A7W7QSH2"/>
<dbReference type="Pfam" id="PF09481">
    <property type="entry name" value="CRISPR_Cse1"/>
    <property type="match status" value="1"/>
</dbReference>
<evidence type="ECO:0000313" key="3">
    <source>
        <dbReference type="EMBL" id="MBB4918921.1"/>
    </source>
</evidence>
<comment type="caution">
    <text evidence="3">The sequence shown here is derived from an EMBL/GenBank/DDBJ whole genome shotgun (WGS) entry which is preliminary data.</text>
</comment>
<dbReference type="Proteomes" id="UP000552644">
    <property type="component" value="Unassembled WGS sequence"/>
</dbReference>
<dbReference type="InterPro" id="IPR013381">
    <property type="entry name" value="CRISPR-assoc_prot_Cse1"/>
</dbReference>
<dbReference type="Gene3D" id="1.10.132.100">
    <property type="match status" value="1"/>
</dbReference>